<dbReference type="OrthoDB" id="10621888at2759"/>
<gene>
    <name evidence="2" type="ORF">AVEN_70449_1</name>
</gene>
<protein>
    <submittedName>
        <fullName evidence="2">Uncharacterized protein</fullName>
    </submittedName>
</protein>
<reference evidence="2 3" key="1">
    <citation type="journal article" date="2019" name="Sci. Rep.">
        <title>Orb-weaving spider Araneus ventricosus genome elucidates the spidroin gene catalogue.</title>
        <authorList>
            <person name="Kono N."/>
            <person name="Nakamura H."/>
            <person name="Ohtoshi R."/>
            <person name="Moran D.A.P."/>
            <person name="Shinohara A."/>
            <person name="Yoshida Y."/>
            <person name="Fujiwara M."/>
            <person name="Mori M."/>
            <person name="Tomita M."/>
            <person name="Arakawa K."/>
        </authorList>
    </citation>
    <scope>NUCLEOTIDE SEQUENCE [LARGE SCALE GENOMIC DNA]</scope>
</reference>
<feature type="compositionally biased region" description="Polar residues" evidence="1">
    <location>
        <begin position="91"/>
        <end position="102"/>
    </location>
</feature>
<dbReference type="Proteomes" id="UP000499080">
    <property type="component" value="Unassembled WGS sequence"/>
</dbReference>
<dbReference type="AlphaFoldDB" id="A0A4Y2PA60"/>
<keyword evidence="3" id="KW-1185">Reference proteome</keyword>
<feature type="compositionally biased region" description="Basic and acidic residues" evidence="1">
    <location>
        <begin position="121"/>
        <end position="134"/>
    </location>
</feature>
<comment type="caution">
    <text evidence="2">The sequence shown here is derived from an EMBL/GenBank/DDBJ whole genome shotgun (WGS) entry which is preliminary data.</text>
</comment>
<organism evidence="2 3">
    <name type="scientific">Araneus ventricosus</name>
    <name type="common">Orbweaver spider</name>
    <name type="synonym">Epeira ventricosa</name>
    <dbReference type="NCBI Taxonomy" id="182803"/>
    <lineage>
        <taxon>Eukaryota</taxon>
        <taxon>Metazoa</taxon>
        <taxon>Ecdysozoa</taxon>
        <taxon>Arthropoda</taxon>
        <taxon>Chelicerata</taxon>
        <taxon>Arachnida</taxon>
        <taxon>Araneae</taxon>
        <taxon>Araneomorphae</taxon>
        <taxon>Entelegynae</taxon>
        <taxon>Araneoidea</taxon>
        <taxon>Araneidae</taxon>
        <taxon>Araneus</taxon>
    </lineage>
</organism>
<proteinExistence type="predicted"/>
<accession>A0A4Y2PA60</accession>
<feature type="region of interest" description="Disordered" evidence="1">
    <location>
        <begin position="80"/>
        <end position="134"/>
    </location>
</feature>
<dbReference type="EMBL" id="BGPR01010953">
    <property type="protein sequence ID" value="GBN48848.1"/>
    <property type="molecule type" value="Genomic_DNA"/>
</dbReference>
<evidence type="ECO:0000256" key="1">
    <source>
        <dbReference type="SAM" id="MobiDB-lite"/>
    </source>
</evidence>
<evidence type="ECO:0000313" key="2">
    <source>
        <dbReference type="EMBL" id="GBN48848.1"/>
    </source>
</evidence>
<sequence length="182" mass="19890">MGKKLKGGRRQILQLEEKKPPKVPSKSKVKSLIHYSDSDDDSKKSNESESSPSAATQNKDATPLESQIADFFKEIDALSVPDELLEEPDKATSSSKAETVNENVPEACSSDTAVDLPASASKDDKHSDASSKEKAFDFINASDINDKEHVEENVPINTENEINGLQDIQDLSDEDQTITNLL</sequence>
<evidence type="ECO:0000313" key="3">
    <source>
        <dbReference type="Proteomes" id="UP000499080"/>
    </source>
</evidence>
<feature type="region of interest" description="Disordered" evidence="1">
    <location>
        <begin position="1"/>
        <end position="68"/>
    </location>
</feature>
<name>A0A4Y2PA60_ARAVE</name>